<feature type="region of interest" description="Disordered" evidence="5">
    <location>
        <begin position="158"/>
        <end position="189"/>
    </location>
</feature>
<dbReference type="GO" id="GO:0003723">
    <property type="term" value="F:RNA binding"/>
    <property type="evidence" value="ECO:0007669"/>
    <property type="project" value="UniProtKB-UniRule"/>
</dbReference>
<protein>
    <submittedName>
        <fullName evidence="7">3960_t:CDS:1</fullName>
    </submittedName>
</protein>
<reference evidence="7" key="1">
    <citation type="submission" date="2021-06" db="EMBL/GenBank/DDBJ databases">
        <authorList>
            <person name="Kallberg Y."/>
            <person name="Tangrot J."/>
            <person name="Rosling A."/>
        </authorList>
    </citation>
    <scope>NUCLEOTIDE SEQUENCE</scope>
    <source>
        <strain evidence="7">BR232B</strain>
    </source>
</reference>
<organism evidence="7 8">
    <name type="scientific">Paraglomus brasilianum</name>
    <dbReference type="NCBI Taxonomy" id="144538"/>
    <lineage>
        <taxon>Eukaryota</taxon>
        <taxon>Fungi</taxon>
        <taxon>Fungi incertae sedis</taxon>
        <taxon>Mucoromycota</taxon>
        <taxon>Glomeromycotina</taxon>
        <taxon>Glomeromycetes</taxon>
        <taxon>Paraglomerales</taxon>
        <taxon>Paraglomeraceae</taxon>
        <taxon>Paraglomus</taxon>
    </lineage>
</organism>
<feature type="compositionally biased region" description="Basic and acidic residues" evidence="5">
    <location>
        <begin position="1"/>
        <end position="10"/>
    </location>
</feature>
<keyword evidence="3" id="KW-0539">Nucleus</keyword>
<evidence type="ECO:0000256" key="2">
    <source>
        <dbReference type="ARBA" id="ARBA00022884"/>
    </source>
</evidence>
<dbReference type="Gene3D" id="3.30.70.330">
    <property type="match status" value="1"/>
</dbReference>
<evidence type="ECO:0000256" key="4">
    <source>
        <dbReference type="PROSITE-ProRule" id="PRU00176"/>
    </source>
</evidence>
<keyword evidence="2 4" id="KW-0694">RNA-binding</keyword>
<evidence type="ECO:0000313" key="7">
    <source>
        <dbReference type="EMBL" id="CAG8474574.1"/>
    </source>
</evidence>
<dbReference type="InterPro" id="IPR035979">
    <property type="entry name" value="RBD_domain_sf"/>
</dbReference>
<dbReference type="Pfam" id="PF00076">
    <property type="entry name" value="RRM_1"/>
    <property type="match status" value="1"/>
</dbReference>
<evidence type="ECO:0000259" key="6">
    <source>
        <dbReference type="PROSITE" id="PS50102"/>
    </source>
</evidence>
<dbReference type="InterPro" id="IPR012677">
    <property type="entry name" value="Nucleotide-bd_a/b_plait_sf"/>
</dbReference>
<comment type="subcellular location">
    <subcellularLocation>
        <location evidence="1">Nucleus</location>
    </subcellularLocation>
</comment>
<dbReference type="InterPro" id="IPR000504">
    <property type="entry name" value="RRM_dom"/>
</dbReference>
<dbReference type="CDD" id="cd12534">
    <property type="entry name" value="RRM_SARFH"/>
    <property type="match status" value="1"/>
</dbReference>
<comment type="caution">
    <text evidence="7">The sequence shown here is derived from an EMBL/GenBank/DDBJ whole genome shotgun (WGS) entry which is preliminary data.</text>
</comment>
<dbReference type="InterPro" id="IPR034870">
    <property type="entry name" value="TET_fam"/>
</dbReference>
<feature type="region of interest" description="Disordered" evidence="5">
    <location>
        <begin position="310"/>
        <end position="383"/>
    </location>
</feature>
<evidence type="ECO:0000256" key="1">
    <source>
        <dbReference type="ARBA" id="ARBA00004123"/>
    </source>
</evidence>
<dbReference type="EMBL" id="CAJVPI010000078">
    <property type="protein sequence ID" value="CAG8474574.1"/>
    <property type="molecule type" value="Genomic_DNA"/>
</dbReference>
<feature type="domain" description="RRM" evidence="6">
    <location>
        <begin position="197"/>
        <end position="283"/>
    </location>
</feature>
<keyword evidence="8" id="KW-1185">Reference proteome</keyword>
<dbReference type="SMART" id="SM00360">
    <property type="entry name" value="RRM"/>
    <property type="match status" value="1"/>
</dbReference>
<sequence>MDPYSKHAQEEASPGYSYHQCKIKSTVEPQQGPLQPYDDASYNQDKRRGQRRSPLQGYSGQQDDSNDASAYSAYYGGYSGHEASVPYNEDQNAQAIGGINPSASQYSDAPYSIDSGKQAYDSNTGDYNNDAYGGYDSKKPYGDAYNGDYYSREGGKETSAYASAKRPGSYDDYGSRGYDDRSGKGNAEEPVIQTIPDTIYISNLSEDVTEEKLAEFFGNLGRIKFDKKTGKPKVWIYYDKVTNRPKGDATLTFDDPDSTTAAIDWFNNKEFLGQTIKVEMSVRKMNPASFRGSRVVNPITLQDVRNALNVGPHDSMLHNQIPTTPGGYSHGNGNNNSSRYHDNDRSRGYRHGDSGGYGGGYQQGYQRPAKGEERRDTGRFRPY</sequence>
<feature type="compositionally biased region" description="Basic and acidic residues" evidence="5">
    <location>
        <begin position="339"/>
        <end position="353"/>
    </location>
</feature>
<feature type="region of interest" description="Disordered" evidence="5">
    <location>
        <begin position="1"/>
        <end position="124"/>
    </location>
</feature>
<evidence type="ECO:0000256" key="3">
    <source>
        <dbReference type="ARBA" id="ARBA00023242"/>
    </source>
</evidence>
<evidence type="ECO:0000313" key="8">
    <source>
        <dbReference type="Proteomes" id="UP000789739"/>
    </source>
</evidence>
<feature type="compositionally biased region" description="Basic and acidic residues" evidence="5">
    <location>
        <begin position="173"/>
        <end position="187"/>
    </location>
</feature>
<dbReference type="PROSITE" id="PS50102">
    <property type="entry name" value="RRM"/>
    <property type="match status" value="1"/>
</dbReference>
<dbReference type="SUPFAM" id="SSF54928">
    <property type="entry name" value="RNA-binding domain, RBD"/>
    <property type="match status" value="1"/>
</dbReference>
<name>A0A9N8W7A0_9GLOM</name>
<evidence type="ECO:0000256" key="5">
    <source>
        <dbReference type="SAM" id="MobiDB-lite"/>
    </source>
</evidence>
<dbReference type="AlphaFoldDB" id="A0A9N8W7A0"/>
<gene>
    <name evidence="7" type="ORF">PBRASI_LOCUS1250</name>
</gene>
<accession>A0A9N8W7A0</accession>
<dbReference type="GO" id="GO:0006355">
    <property type="term" value="P:regulation of DNA-templated transcription"/>
    <property type="evidence" value="ECO:0007669"/>
    <property type="project" value="InterPro"/>
</dbReference>
<feature type="compositionally biased region" description="Basic and acidic residues" evidence="5">
    <location>
        <begin position="369"/>
        <end position="383"/>
    </location>
</feature>
<dbReference type="GO" id="GO:0005634">
    <property type="term" value="C:nucleus"/>
    <property type="evidence" value="ECO:0007669"/>
    <property type="project" value="UniProtKB-SubCell"/>
</dbReference>
<dbReference type="OrthoDB" id="639027at2759"/>
<dbReference type="PANTHER" id="PTHR23238">
    <property type="entry name" value="RNA BINDING PROTEIN"/>
    <property type="match status" value="1"/>
</dbReference>
<proteinExistence type="predicted"/>
<dbReference type="Proteomes" id="UP000789739">
    <property type="component" value="Unassembled WGS sequence"/>
</dbReference>